<accession>A0A399J9E8</accession>
<keyword evidence="3" id="KW-1185">Reference proteome</keyword>
<evidence type="ECO:0000259" key="1">
    <source>
        <dbReference type="Pfam" id="PF16242"/>
    </source>
</evidence>
<dbReference type="SUPFAM" id="SSF50475">
    <property type="entry name" value="FMN-binding split barrel"/>
    <property type="match status" value="1"/>
</dbReference>
<dbReference type="Gene3D" id="2.30.110.10">
    <property type="entry name" value="Electron Transport, Fmn-binding Protein, Chain A"/>
    <property type="match status" value="1"/>
</dbReference>
<comment type="caution">
    <text evidence="2">The sequence shown here is derived from an EMBL/GenBank/DDBJ whole genome shotgun (WGS) entry which is preliminary data.</text>
</comment>
<dbReference type="Pfam" id="PF16242">
    <property type="entry name" value="Pyrid_ox_like"/>
    <property type="match status" value="1"/>
</dbReference>
<dbReference type="InterPro" id="IPR038725">
    <property type="entry name" value="YdaG_split_barrel_FMN-bd"/>
</dbReference>
<dbReference type="PANTHER" id="PTHR34818">
    <property type="entry name" value="PROTEIN BLI-3"/>
    <property type="match status" value="1"/>
</dbReference>
<feature type="domain" description="General stress protein FMN-binding split barrel" evidence="1">
    <location>
        <begin position="3"/>
        <end position="143"/>
    </location>
</feature>
<proteinExistence type="predicted"/>
<dbReference type="InterPro" id="IPR012349">
    <property type="entry name" value="Split_barrel_FMN-bd"/>
</dbReference>
<dbReference type="OrthoDB" id="1432662at2"/>
<dbReference type="EMBL" id="QWJJ01000006">
    <property type="protein sequence ID" value="RII39276.1"/>
    <property type="molecule type" value="Genomic_DNA"/>
</dbReference>
<dbReference type="AlphaFoldDB" id="A0A399J9E8"/>
<evidence type="ECO:0000313" key="3">
    <source>
        <dbReference type="Proteomes" id="UP000265848"/>
    </source>
</evidence>
<name>A0A399J9E8_9RHOB</name>
<reference evidence="2 3" key="1">
    <citation type="submission" date="2018-08" db="EMBL/GenBank/DDBJ databases">
        <title>Pseudooceanicola sediminis CY03 in the family Rhodobacteracea.</title>
        <authorList>
            <person name="Zhang Y.-J."/>
        </authorList>
    </citation>
    <scope>NUCLEOTIDE SEQUENCE [LARGE SCALE GENOMIC DNA]</scope>
    <source>
        <strain evidence="2 3">CY03</strain>
    </source>
</reference>
<gene>
    <name evidence="2" type="ORF">DL237_08040</name>
</gene>
<dbReference type="PANTHER" id="PTHR34818:SF1">
    <property type="entry name" value="PROTEIN BLI-3"/>
    <property type="match status" value="1"/>
</dbReference>
<organism evidence="2 3">
    <name type="scientific">Pseudooceanicola sediminis</name>
    <dbReference type="NCBI Taxonomy" id="2211117"/>
    <lineage>
        <taxon>Bacteria</taxon>
        <taxon>Pseudomonadati</taxon>
        <taxon>Pseudomonadota</taxon>
        <taxon>Alphaproteobacteria</taxon>
        <taxon>Rhodobacterales</taxon>
        <taxon>Paracoccaceae</taxon>
        <taxon>Pseudooceanicola</taxon>
    </lineage>
</organism>
<evidence type="ECO:0000313" key="2">
    <source>
        <dbReference type="EMBL" id="RII39276.1"/>
    </source>
</evidence>
<sequence>MTEQFWTRMDKVRAGMLHTTDDRIVPMTAYPDPDEGALWFITAEGTDAHQAAKSNHTTTFIVSDASAKIYARVHGQLSAVTNPEKLDEIWSPIAGAWFKDGREDSSVRLLRLIPTKAEVWLTDGGAGFLYEIAKAKLSDATPDAGDHGVITF</sequence>
<dbReference type="Proteomes" id="UP000265848">
    <property type="component" value="Unassembled WGS sequence"/>
</dbReference>
<dbReference type="InterPro" id="IPR052917">
    <property type="entry name" value="Stress-Dev_Protein"/>
</dbReference>
<protein>
    <submittedName>
        <fullName evidence="2">General stress protein</fullName>
    </submittedName>
</protein>